<dbReference type="OMA" id="LRRYMDM"/>
<dbReference type="GeneID" id="19307514"/>
<dbReference type="AlphaFoldDB" id="S7RNL5"/>
<evidence type="ECO:0000313" key="2">
    <source>
        <dbReference type="EMBL" id="EPQ54359.1"/>
    </source>
</evidence>
<name>S7RNL5_GLOTA</name>
<dbReference type="GO" id="GO:0000932">
    <property type="term" value="C:P-body"/>
    <property type="evidence" value="ECO:0007669"/>
    <property type="project" value="TreeGrafter"/>
</dbReference>
<dbReference type="PANTHER" id="PTHR23355:SF65">
    <property type="entry name" value="EXORIBONUCLEASE CYT-4, PUTATIVE (AFU_ORTHOLOGUE AFUA_7G01550)-RELATED"/>
    <property type="match status" value="1"/>
</dbReference>
<dbReference type="SUPFAM" id="SSF50249">
    <property type="entry name" value="Nucleic acid-binding proteins"/>
    <property type="match status" value="1"/>
</dbReference>
<dbReference type="STRING" id="670483.S7RNL5"/>
<reference evidence="2 3" key="1">
    <citation type="journal article" date="2012" name="Science">
        <title>The Paleozoic origin of enzymatic lignin decomposition reconstructed from 31 fungal genomes.</title>
        <authorList>
            <person name="Floudas D."/>
            <person name="Binder M."/>
            <person name="Riley R."/>
            <person name="Barry K."/>
            <person name="Blanchette R.A."/>
            <person name="Henrissat B."/>
            <person name="Martinez A.T."/>
            <person name="Otillar R."/>
            <person name="Spatafora J.W."/>
            <person name="Yadav J.S."/>
            <person name="Aerts A."/>
            <person name="Benoit I."/>
            <person name="Boyd A."/>
            <person name="Carlson A."/>
            <person name="Copeland A."/>
            <person name="Coutinho P.M."/>
            <person name="de Vries R.P."/>
            <person name="Ferreira P."/>
            <person name="Findley K."/>
            <person name="Foster B."/>
            <person name="Gaskell J."/>
            <person name="Glotzer D."/>
            <person name="Gorecki P."/>
            <person name="Heitman J."/>
            <person name="Hesse C."/>
            <person name="Hori C."/>
            <person name="Igarashi K."/>
            <person name="Jurgens J.A."/>
            <person name="Kallen N."/>
            <person name="Kersten P."/>
            <person name="Kohler A."/>
            <person name="Kuees U."/>
            <person name="Kumar T.K.A."/>
            <person name="Kuo A."/>
            <person name="LaButti K."/>
            <person name="Larrondo L.F."/>
            <person name="Lindquist E."/>
            <person name="Ling A."/>
            <person name="Lombard V."/>
            <person name="Lucas S."/>
            <person name="Lundell T."/>
            <person name="Martin R."/>
            <person name="McLaughlin D.J."/>
            <person name="Morgenstern I."/>
            <person name="Morin E."/>
            <person name="Murat C."/>
            <person name="Nagy L.G."/>
            <person name="Nolan M."/>
            <person name="Ohm R.A."/>
            <person name="Patyshakuliyeva A."/>
            <person name="Rokas A."/>
            <person name="Ruiz-Duenas F.J."/>
            <person name="Sabat G."/>
            <person name="Salamov A."/>
            <person name="Samejima M."/>
            <person name="Schmutz J."/>
            <person name="Slot J.C."/>
            <person name="St John F."/>
            <person name="Stenlid J."/>
            <person name="Sun H."/>
            <person name="Sun S."/>
            <person name="Syed K."/>
            <person name="Tsang A."/>
            <person name="Wiebenga A."/>
            <person name="Young D."/>
            <person name="Pisabarro A."/>
            <person name="Eastwood D.C."/>
            <person name="Martin F."/>
            <person name="Cullen D."/>
            <person name="Grigoriev I.V."/>
            <person name="Hibbett D.S."/>
        </authorList>
    </citation>
    <scope>NUCLEOTIDE SEQUENCE [LARGE SCALE GENOMIC DNA]</scope>
    <source>
        <strain evidence="2 3">ATCC 11539</strain>
    </source>
</reference>
<dbReference type="KEGG" id="gtr:GLOTRDRAFT_62959"/>
<proteinExistence type="predicted"/>
<sequence length="869" mass="97677">MREQAERFTAPSEEEEDIEVDESFRNKAFLPGSFLHLRRNKVEGHGVLLARGTELGREIALTLTSSGDMWEHYVEDIMYSIPRFVPTSLAARCGTLPTPATKGEHSARVTVLKQVREMERKLEGALASIGRQIGDLYPMVKSSDPDEWAQVTLDQAIQLIPPARKLDDALHGLVLQKSILDRYKEFTIASTYESPPTRFLARPQSHVDTIDAVTNMVRLIGEPHGPIQSFAAKARKIISAARERDLESWYETPSSQPVDKPVFDSDDITILTFLRRALRRIRHIQHDPYSVGTSTIVKAVGMYETPVLEHTVRQLLVEVGVLAPWQGAETEVRGLTSDYPLDVKALPRVEEKHLIRSSCAGATSIVDSAPVGPDDLYAKDPLESVRHDFGDMPVYVIDDVDAQELDDGLSIEPIASEPGSAWVHVHIADPTSVIPPTHWIAARARQMILTMYYVHETDPMLPPLPQLKDLSLGARSARGKPETVLTFSFKVDPSGQFADYKVRAGLVRNVRRVSYGQVDRALKHEPTMPRYPFGNARAPRAVDEVPLGEADVRNLAALKEVADYLWNYQYNRGVFNYDIPSASISASPLPLPPSPSDMAFPHEYRGFPSLTYSIEDFSIYSQGSRKIVAECMKAACRVASRFGKDHDIPLIRRSQARPSAPSEEVLQQVVDSRNSAMVADRYLALALGVSPAPGKYTLQPEEHWTLGAPRGEGYARVTSPLRRFSDLVAHWQIKHALLPSCPAFTLPLMEELLKEQDLKGKERMKTMQMHMIQWATKFLYRWRHDPQFAGKRREHDPLENLTARLVQEARFAIVDGYGIAKVMVPELAMEGRVVRLRKSVEKYKPGDALRVRLVELDNPYLSNLNFEEK</sequence>
<dbReference type="Proteomes" id="UP000030669">
    <property type="component" value="Unassembled WGS sequence"/>
</dbReference>
<evidence type="ECO:0000313" key="3">
    <source>
        <dbReference type="Proteomes" id="UP000030669"/>
    </source>
</evidence>
<accession>S7RNL5</accession>
<feature type="domain" description="RNB" evidence="1">
    <location>
        <begin position="386"/>
        <end position="739"/>
    </location>
</feature>
<dbReference type="GO" id="GO:0000175">
    <property type="term" value="F:3'-5'-RNA exonuclease activity"/>
    <property type="evidence" value="ECO:0007669"/>
    <property type="project" value="TreeGrafter"/>
</dbReference>
<dbReference type="OrthoDB" id="2285229at2759"/>
<dbReference type="SMART" id="SM00955">
    <property type="entry name" value="RNB"/>
    <property type="match status" value="1"/>
</dbReference>
<protein>
    <submittedName>
        <fullName evidence="2">RNB-domain-containing protein</fullName>
    </submittedName>
</protein>
<dbReference type="EMBL" id="KB469304">
    <property type="protein sequence ID" value="EPQ54359.1"/>
    <property type="molecule type" value="Genomic_DNA"/>
</dbReference>
<dbReference type="Pfam" id="PF00773">
    <property type="entry name" value="RNB"/>
    <property type="match status" value="1"/>
</dbReference>
<dbReference type="PANTHER" id="PTHR23355">
    <property type="entry name" value="RIBONUCLEASE"/>
    <property type="match status" value="1"/>
</dbReference>
<dbReference type="InterPro" id="IPR012340">
    <property type="entry name" value="NA-bd_OB-fold"/>
</dbReference>
<dbReference type="RefSeq" id="XP_007867647.1">
    <property type="nucleotide sequence ID" value="XM_007869456.1"/>
</dbReference>
<dbReference type="InterPro" id="IPR001900">
    <property type="entry name" value="RNase_II/R"/>
</dbReference>
<evidence type="ECO:0000259" key="1">
    <source>
        <dbReference type="SMART" id="SM00955"/>
    </source>
</evidence>
<dbReference type="eggNOG" id="KOG2102">
    <property type="taxonomic scope" value="Eukaryota"/>
</dbReference>
<dbReference type="GO" id="GO:0003723">
    <property type="term" value="F:RNA binding"/>
    <property type="evidence" value="ECO:0007669"/>
    <property type="project" value="InterPro"/>
</dbReference>
<gene>
    <name evidence="2" type="ORF">GLOTRDRAFT_62959</name>
</gene>
<dbReference type="GO" id="GO:0006402">
    <property type="term" value="P:mRNA catabolic process"/>
    <property type="evidence" value="ECO:0007669"/>
    <property type="project" value="TreeGrafter"/>
</dbReference>
<keyword evidence="3" id="KW-1185">Reference proteome</keyword>
<dbReference type="InterPro" id="IPR050180">
    <property type="entry name" value="RNR_Ribonuclease"/>
</dbReference>
<organism evidence="2 3">
    <name type="scientific">Gloeophyllum trabeum (strain ATCC 11539 / FP-39264 / Madison 617)</name>
    <name type="common">Brown rot fungus</name>
    <dbReference type="NCBI Taxonomy" id="670483"/>
    <lineage>
        <taxon>Eukaryota</taxon>
        <taxon>Fungi</taxon>
        <taxon>Dikarya</taxon>
        <taxon>Basidiomycota</taxon>
        <taxon>Agaricomycotina</taxon>
        <taxon>Agaricomycetes</taxon>
        <taxon>Gloeophyllales</taxon>
        <taxon>Gloeophyllaceae</taxon>
        <taxon>Gloeophyllum</taxon>
    </lineage>
</organism>
<dbReference type="HOGENOM" id="CLU_002512_2_0_1"/>